<dbReference type="Pfam" id="PF20072">
    <property type="entry name" value="DUF6468"/>
    <property type="match status" value="1"/>
</dbReference>
<evidence type="ECO:0000259" key="3">
    <source>
        <dbReference type="Pfam" id="PF20072"/>
    </source>
</evidence>
<proteinExistence type="predicted"/>
<gene>
    <name evidence="4" type="ORF">APE01nite_16720</name>
</gene>
<feature type="compositionally biased region" description="Polar residues" evidence="1">
    <location>
        <begin position="215"/>
        <end position="230"/>
    </location>
</feature>
<dbReference type="EMBL" id="BJMV01000008">
    <property type="protein sequence ID" value="GEB85875.1"/>
    <property type="molecule type" value="Genomic_DNA"/>
</dbReference>
<feature type="region of interest" description="Disordered" evidence="1">
    <location>
        <begin position="135"/>
        <end position="238"/>
    </location>
</feature>
<dbReference type="RefSeq" id="WP_242008867.1">
    <property type="nucleotide sequence ID" value="NZ_BAPL01000030.1"/>
</dbReference>
<accession>A0A4Y3TYU0</accession>
<comment type="caution">
    <text evidence="4">The sequence shown here is derived from an EMBL/GenBank/DDBJ whole genome shotgun (WGS) entry which is preliminary data.</text>
</comment>
<feature type="compositionally biased region" description="Basic and acidic residues" evidence="1">
    <location>
        <begin position="190"/>
        <end position="203"/>
    </location>
</feature>
<protein>
    <recommendedName>
        <fullName evidence="3">DUF6468 domain-containing protein</fullName>
    </recommendedName>
</protein>
<evidence type="ECO:0000256" key="2">
    <source>
        <dbReference type="SAM" id="Phobius"/>
    </source>
</evidence>
<evidence type="ECO:0000313" key="5">
    <source>
        <dbReference type="Proteomes" id="UP000317730"/>
    </source>
</evidence>
<keyword evidence="2" id="KW-1133">Transmembrane helix</keyword>
<name>A0A4Y3TYU0_9PROT</name>
<feature type="transmembrane region" description="Helical" evidence="2">
    <location>
        <begin position="6"/>
        <end position="28"/>
    </location>
</feature>
<feature type="domain" description="DUF6468" evidence="3">
    <location>
        <begin position="34"/>
        <end position="106"/>
    </location>
</feature>
<keyword evidence="2" id="KW-0812">Transmembrane</keyword>
<dbReference type="Proteomes" id="UP000317730">
    <property type="component" value="Unassembled WGS sequence"/>
</dbReference>
<feature type="compositionally biased region" description="Low complexity" evidence="1">
    <location>
        <begin position="138"/>
        <end position="157"/>
    </location>
</feature>
<keyword evidence="5" id="KW-1185">Reference proteome</keyword>
<reference evidence="4 5" key="1">
    <citation type="submission" date="2019-06" db="EMBL/GenBank/DDBJ databases">
        <title>Whole genome shotgun sequence of Acetobacter peroxydans NBRC 13755.</title>
        <authorList>
            <person name="Hosoyama A."/>
            <person name="Uohara A."/>
            <person name="Ohji S."/>
            <person name="Ichikawa N."/>
        </authorList>
    </citation>
    <scope>NUCLEOTIDE SEQUENCE [LARGE SCALE GENOMIC DNA]</scope>
    <source>
        <strain evidence="4 5">NBRC 13755</strain>
    </source>
</reference>
<sequence length="252" mass="27226">MLTQIQMIIEVVLSIFLFLGIVYSFYLGRVLSNLKRDRESLLGLVEKLESSVKSADQGVEKLRIAGEVSGRPLSRMVEQAKLAGVELDGVVSKADAAADRLEALVTQLPVQEKRLENLIEKAGDLRLERLREEKMATQEEPQAEAPAADDAAKTDTPPRNQLEGKPPASETSTAEPAGVQKEMPQLPVPKKADATGGDGKKNDPAPPRSAGGKAESSTSLATSGKPSSGNVRVRRRPYMQVLEQTFLGRQGE</sequence>
<evidence type="ECO:0000256" key="1">
    <source>
        <dbReference type="SAM" id="MobiDB-lite"/>
    </source>
</evidence>
<keyword evidence="2" id="KW-0472">Membrane</keyword>
<evidence type="ECO:0000313" key="4">
    <source>
        <dbReference type="EMBL" id="GEB85875.1"/>
    </source>
</evidence>
<dbReference type="InterPro" id="IPR045531">
    <property type="entry name" value="DUF6468"/>
</dbReference>
<dbReference type="AlphaFoldDB" id="A0A4Y3TYU0"/>
<organism evidence="4 5">
    <name type="scientific">Acetobacter peroxydans</name>
    <dbReference type="NCBI Taxonomy" id="104098"/>
    <lineage>
        <taxon>Bacteria</taxon>
        <taxon>Pseudomonadati</taxon>
        <taxon>Pseudomonadota</taxon>
        <taxon>Alphaproteobacteria</taxon>
        <taxon>Acetobacterales</taxon>
        <taxon>Acetobacteraceae</taxon>
        <taxon>Acetobacter</taxon>
    </lineage>
</organism>